<dbReference type="NCBIfam" id="TIGR00996">
    <property type="entry name" value="Mtu_fam_mce"/>
    <property type="match status" value="1"/>
</dbReference>
<dbReference type="Pfam" id="PF11887">
    <property type="entry name" value="Mce4_CUP1"/>
    <property type="match status" value="1"/>
</dbReference>
<evidence type="ECO:0000313" key="6">
    <source>
        <dbReference type="Proteomes" id="UP000255389"/>
    </source>
</evidence>
<reference evidence="5 6" key="1">
    <citation type="submission" date="2018-06" db="EMBL/GenBank/DDBJ databases">
        <authorList>
            <consortium name="Pathogen Informatics"/>
            <person name="Doyle S."/>
        </authorList>
    </citation>
    <scope>NUCLEOTIDE SEQUENCE [LARGE SCALE GENOMIC DNA]</scope>
    <source>
        <strain evidence="5 6">NCTC1542</strain>
    </source>
</reference>
<evidence type="ECO:0000259" key="4">
    <source>
        <dbReference type="Pfam" id="PF11887"/>
    </source>
</evidence>
<keyword evidence="2" id="KW-1133">Transmembrane helix</keyword>
<dbReference type="Proteomes" id="UP000255389">
    <property type="component" value="Unassembled WGS sequence"/>
</dbReference>
<dbReference type="GO" id="GO:0051701">
    <property type="term" value="P:biological process involved in interaction with host"/>
    <property type="evidence" value="ECO:0007669"/>
    <property type="project" value="TreeGrafter"/>
</dbReference>
<dbReference type="InterPro" id="IPR052336">
    <property type="entry name" value="MlaD_Phospholipid_Transporter"/>
</dbReference>
<dbReference type="AlphaFoldDB" id="A0A378V3L6"/>
<keyword evidence="2" id="KW-0472">Membrane</keyword>
<name>A0A378V3L6_MYCFO</name>
<keyword evidence="2" id="KW-0812">Transmembrane</keyword>
<feature type="domain" description="Mammalian cell entry C-terminal" evidence="4">
    <location>
        <begin position="124"/>
        <end position="280"/>
    </location>
</feature>
<feature type="region of interest" description="Disordered" evidence="1">
    <location>
        <begin position="282"/>
        <end position="305"/>
    </location>
</feature>
<organism evidence="5 6">
    <name type="scientific">Mycolicibacterium fortuitum</name>
    <name type="common">Mycobacterium fortuitum</name>
    <dbReference type="NCBI Taxonomy" id="1766"/>
    <lineage>
        <taxon>Bacteria</taxon>
        <taxon>Bacillati</taxon>
        <taxon>Actinomycetota</taxon>
        <taxon>Actinomycetes</taxon>
        <taxon>Mycobacteriales</taxon>
        <taxon>Mycobacteriaceae</taxon>
        <taxon>Mycolicibacterium</taxon>
    </lineage>
</organism>
<dbReference type="PANTHER" id="PTHR33371">
    <property type="entry name" value="INTERMEMBRANE PHOSPHOLIPID TRANSPORT SYSTEM BINDING PROTEIN MLAD-RELATED"/>
    <property type="match status" value="1"/>
</dbReference>
<accession>A0A378V3L6</accession>
<feature type="transmembrane region" description="Helical" evidence="2">
    <location>
        <begin position="12"/>
        <end position="34"/>
    </location>
</feature>
<gene>
    <name evidence="5" type="primary">mce4A</name>
    <name evidence="5" type="ORF">NCTC1542_05875</name>
</gene>
<evidence type="ECO:0000313" key="5">
    <source>
        <dbReference type="EMBL" id="SUA04377.1"/>
    </source>
</evidence>
<evidence type="ECO:0000259" key="3">
    <source>
        <dbReference type="Pfam" id="PF02470"/>
    </source>
</evidence>
<dbReference type="InterPro" id="IPR003399">
    <property type="entry name" value="Mce/MlaD"/>
</dbReference>
<evidence type="ECO:0000256" key="1">
    <source>
        <dbReference type="SAM" id="MobiDB-lite"/>
    </source>
</evidence>
<evidence type="ECO:0000256" key="2">
    <source>
        <dbReference type="SAM" id="Phobius"/>
    </source>
</evidence>
<dbReference type="InterPro" id="IPR005693">
    <property type="entry name" value="Mce"/>
</dbReference>
<proteinExistence type="predicted"/>
<feature type="domain" description="Mce/MlaD" evidence="3">
    <location>
        <begin position="41"/>
        <end position="118"/>
    </location>
</feature>
<sequence>MSDEPSKHRRHVRIAAAILAAIVAAAVVFTYLSYTAAFTPTDTVSLTAPRAGLVMERDAKVKYRGIQIGKVSDIAYAGNEAKLTLSIKRGEMRYIPSNATVRIAGNTIFGAKSVEFLPPKEPQPTSLRPGSTVAAKDVQLEVNTLFQTLSDVLNKIDPVSLNATLSALGEGLRGHGDDLGVAMSGLNSYLAQINPKLPTLQDDFAKAAVVANIYGDAGPDLARIVDNVPALNKTIVDEKTNLNATLLAATGLANNGTATLQPAADDYIAAIQRLRAPLKVAGSTRRSSAASSRAPRMPSTGSRRSSVVSVRVCSCHRTSCPARRRTPTRRAFRSSTLRVAPTAVVCRTSRPSSSAVAGSTRRSW</sequence>
<dbReference type="Pfam" id="PF02470">
    <property type="entry name" value="MlaD"/>
    <property type="match status" value="1"/>
</dbReference>
<dbReference type="GO" id="GO:0005576">
    <property type="term" value="C:extracellular region"/>
    <property type="evidence" value="ECO:0007669"/>
    <property type="project" value="TreeGrafter"/>
</dbReference>
<protein>
    <submittedName>
        <fullName evidence="5">Virulence factor Mce family protein</fullName>
    </submittedName>
</protein>
<dbReference type="InterPro" id="IPR024516">
    <property type="entry name" value="Mce_C"/>
</dbReference>
<dbReference type="PANTHER" id="PTHR33371:SF19">
    <property type="entry name" value="MCE-FAMILY PROTEIN MCE4A"/>
    <property type="match status" value="1"/>
</dbReference>
<dbReference type="EMBL" id="UGQY01000004">
    <property type="protein sequence ID" value="SUA04377.1"/>
    <property type="molecule type" value="Genomic_DNA"/>
</dbReference>